<evidence type="ECO:0000313" key="6">
    <source>
        <dbReference type="Proteomes" id="UP001195483"/>
    </source>
</evidence>
<dbReference type="GO" id="GO:0046872">
    <property type="term" value="F:metal ion binding"/>
    <property type="evidence" value="ECO:0007669"/>
    <property type="project" value="UniProtKB-KW"/>
</dbReference>
<gene>
    <name evidence="5" type="ORF">CHS0354_040134</name>
</gene>
<dbReference type="InterPro" id="IPR055295">
    <property type="entry name" value="NUDT22/NUDT9-like"/>
</dbReference>
<dbReference type="PANTHER" id="PTHR31835">
    <property type="entry name" value="URIDINE DIPHOSPHATE GLUCOSE PYROPHOSPHATASE"/>
    <property type="match status" value="1"/>
</dbReference>
<evidence type="ECO:0000256" key="4">
    <source>
        <dbReference type="ARBA" id="ARBA00022842"/>
    </source>
</evidence>
<sequence>MNLLIDVVNIIFATKSGHLTDKSKVKISLDKLYNRQILPSKQEEDIDTIWKKRLHENPTLFNGTKFRLQSAHYNESDMTLCLNMGVTCYKDFLGTNWSPDALSLQSLGLERHDDSQAYLSDALGVGAMLRTADDKMIILERSDQCGEDQGKWDRPGGHAEPKEVYGDIPMEMIELNSSSSEAVVEELFSSIIGEIVDEVNIPAQYLDEPKIIGLFRNTLNTGKPNMEFLVGCSLSSKEVIERYQEGVQKESFESTNIRAISMEDVLTIQQDDPETWESFAPGARGVIILYKIYHHRFTLGNK</sequence>
<proteinExistence type="predicted"/>
<dbReference type="InterPro" id="IPR015797">
    <property type="entry name" value="NUDIX_hydrolase-like_dom_sf"/>
</dbReference>
<accession>A0AAE0W188</accession>
<protein>
    <recommendedName>
        <fullName evidence="7">Nudix hydrolase domain-containing protein</fullName>
    </recommendedName>
</protein>
<comment type="caution">
    <text evidence="5">The sequence shown here is derived from an EMBL/GenBank/DDBJ whole genome shotgun (WGS) entry which is preliminary data.</text>
</comment>
<evidence type="ECO:0000256" key="3">
    <source>
        <dbReference type="ARBA" id="ARBA00022801"/>
    </source>
</evidence>
<dbReference type="PANTHER" id="PTHR31835:SF1">
    <property type="entry name" value="URIDINE DIPHOSPHATE GLUCOSE PYROPHOSPHATASE NUDT22"/>
    <property type="match status" value="1"/>
</dbReference>
<keyword evidence="6" id="KW-1185">Reference proteome</keyword>
<comment type="cofactor">
    <cofactor evidence="1">
        <name>Mg(2+)</name>
        <dbReference type="ChEBI" id="CHEBI:18420"/>
    </cofactor>
</comment>
<reference evidence="5" key="2">
    <citation type="journal article" date="2021" name="Genome Biol. Evol.">
        <title>Developing a high-quality reference genome for a parasitic bivalve with doubly uniparental inheritance (Bivalvia: Unionida).</title>
        <authorList>
            <person name="Smith C.H."/>
        </authorList>
    </citation>
    <scope>NUCLEOTIDE SEQUENCE</scope>
    <source>
        <strain evidence="5">CHS0354</strain>
        <tissue evidence="5">Mantle</tissue>
    </source>
</reference>
<dbReference type="Gene3D" id="3.90.79.10">
    <property type="entry name" value="Nucleoside Triphosphate Pyrophosphohydrolase"/>
    <property type="match status" value="1"/>
</dbReference>
<keyword evidence="3" id="KW-0378">Hydrolase</keyword>
<evidence type="ECO:0000313" key="5">
    <source>
        <dbReference type="EMBL" id="KAK3597404.1"/>
    </source>
</evidence>
<reference evidence="5" key="1">
    <citation type="journal article" date="2021" name="Genome Biol. Evol.">
        <title>A High-Quality Reference Genome for a Parasitic Bivalve with Doubly Uniparental Inheritance (Bivalvia: Unionida).</title>
        <authorList>
            <person name="Smith C.H."/>
        </authorList>
    </citation>
    <scope>NUCLEOTIDE SEQUENCE</scope>
    <source>
        <strain evidence="5">CHS0354</strain>
    </source>
</reference>
<name>A0AAE0W188_9BIVA</name>
<keyword evidence="2" id="KW-0479">Metal-binding</keyword>
<evidence type="ECO:0008006" key="7">
    <source>
        <dbReference type="Google" id="ProtNLM"/>
    </source>
</evidence>
<dbReference type="Proteomes" id="UP001195483">
    <property type="component" value="Unassembled WGS sequence"/>
</dbReference>
<evidence type="ECO:0000256" key="1">
    <source>
        <dbReference type="ARBA" id="ARBA00001946"/>
    </source>
</evidence>
<dbReference type="EMBL" id="JAEAOA010002330">
    <property type="protein sequence ID" value="KAK3597404.1"/>
    <property type="molecule type" value="Genomic_DNA"/>
</dbReference>
<evidence type="ECO:0000256" key="2">
    <source>
        <dbReference type="ARBA" id="ARBA00022723"/>
    </source>
</evidence>
<organism evidence="5 6">
    <name type="scientific">Potamilus streckersoni</name>
    <dbReference type="NCBI Taxonomy" id="2493646"/>
    <lineage>
        <taxon>Eukaryota</taxon>
        <taxon>Metazoa</taxon>
        <taxon>Spiralia</taxon>
        <taxon>Lophotrochozoa</taxon>
        <taxon>Mollusca</taxon>
        <taxon>Bivalvia</taxon>
        <taxon>Autobranchia</taxon>
        <taxon>Heteroconchia</taxon>
        <taxon>Palaeoheterodonta</taxon>
        <taxon>Unionida</taxon>
        <taxon>Unionoidea</taxon>
        <taxon>Unionidae</taxon>
        <taxon>Ambleminae</taxon>
        <taxon>Lampsilini</taxon>
        <taxon>Potamilus</taxon>
    </lineage>
</organism>
<reference evidence="5" key="3">
    <citation type="submission" date="2023-05" db="EMBL/GenBank/DDBJ databases">
        <authorList>
            <person name="Smith C.H."/>
        </authorList>
    </citation>
    <scope>NUCLEOTIDE SEQUENCE</scope>
    <source>
        <strain evidence="5">CHS0354</strain>
        <tissue evidence="5">Mantle</tissue>
    </source>
</reference>
<dbReference type="SUPFAM" id="SSF55811">
    <property type="entry name" value="Nudix"/>
    <property type="match status" value="1"/>
</dbReference>
<dbReference type="AlphaFoldDB" id="A0AAE0W188"/>
<keyword evidence="4" id="KW-0460">Magnesium</keyword>
<dbReference type="CDD" id="cd02883">
    <property type="entry name" value="NUDIX_Hydrolase"/>
    <property type="match status" value="1"/>
</dbReference>
<dbReference type="GO" id="GO:0052751">
    <property type="term" value="F:GDP-mannose hydrolase activity"/>
    <property type="evidence" value="ECO:0007669"/>
    <property type="project" value="TreeGrafter"/>
</dbReference>